<proteinExistence type="predicted"/>
<protein>
    <submittedName>
        <fullName evidence="1">Uncharacterized protein</fullName>
    </submittedName>
</protein>
<keyword evidence="2" id="KW-1185">Reference proteome</keyword>
<name>A0ACB8EFB5_9SAUR</name>
<evidence type="ECO:0000313" key="2">
    <source>
        <dbReference type="Proteomes" id="UP000827872"/>
    </source>
</evidence>
<dbReference type="EMBL" id="CM037616">
    <property type="protein sequence ID" value="KAH7991366.1"/>
    <property type="molecule type" value="Genomic_DNA"/>
</dbReference>
<sequence>MGGIHRAARCLCSSSSYSLNYFLTGVSEPTTGLPKFFAVGFVNDQLTDYYDSNTRRSVPHVCWLEEVEKDYPQFWDRKSQTLLNIELTLGTNLDFLRNSLNQSREELHTLQIMCGCQVEPDGQHIRSHFRFAYDGEDLIAFDEKTHTWVAPVPQVQAIKKMWETAGILAQIGRGYQEECSFWLRRYPEYGKKSLERTEAPTVRMARKIEYDGRETLICRAHGFYPQEIEVTWMKDGKDQKPDTFTRGVVPNSDGTYHTWLSIEVDAQERDHYWCQVEHDGLPEPLILPWEGPAFNLGLLLGSLGGAVALLLVTGVTFCMSK</sequence>
<evidence type="ECO:0000313" key="1">
    <source>
        <dbReference type="EMBL" id="KAH7991366.1"/>
    </source>
</evidence>
<comment type="caution">
    <text evidence="1">The sequence shown here is derived from an EMBL/GenBank/DDBJ whole genome shotgun (WGS) entry which is preliminary data.</text>
</comment>
<organism evidence="1 2">
    <name type="scientific">Sphaerodactylus townsendi</name>
    <dbReference type="NCBI Taxonomy" id="933632"/>
    <lineage>
        <taxon>Eukaryota</taxon>
        <taxon>Metazoa</taxon>
        <taxon>Chordata</taxon>
        <taxon>Craniata</taxon>
        <taxon>Vertebrata</taxon>
        <taxon>Euteleostomi</taxon>
        <taxon>Lepidosauria</taxon>
        <taxon>Squamata</taxon>
        <taxon>Bifurcata</taxon>
        <taxon>Gekkota</taxon>
        <taxon>Sphaerodactylidae</taxon>
        <taxon>Sphaerodactylus</taxon>
    </lineage>
</organism>
<dbReference type="Proteomes" id="UP000827872">
    <property type="component" value="Linkage Group LG03"/>
</dbReference>
<reference evidence="1" key="1">
    <citation type="submission" date="2021-08" db="EMBL/GenBank/DDBJ databases">
        <title>The first chromosome-level gecko genome reveals the dynamic sex chromosomes of Neotropical dwarf geckos (Sphaerodactylidae: Sphaerodactylus).</title>
        <authorList>
            <person name="Pinto B.J."/>
            <person name="Keating S.E."/>
            <person name="Gamble T."/>
        </authorList>
    </citation>
    <scope>NUCLEOTIDE SEQUENCE</scope>
    <source>
        <strain evidence="1">TG3544</strain>
    </source>
</reference>
<gene>
    <name evidence="1" type="ORF">K3G42_005267</name>
</gene>
<accession>A0ACB8EFB5</accession>